<keyword evidence="2" id="KW-1185">Reference proteome</keyword>
<dbReference type="Proteomes" id="UP000274822">
    <property type="component" value="Unassembled WGS sequence"/>
</dbReference>
<sequence length="375" mass="42042">MPQDVLAQTRQQRAESLTSITWRGRTVSLKNPDLAVAILKAQEVSTELEERAAETAEGQLELYDKVLEAYAEAEKIAKKSVKDDEAATAKVKSSKSSKSTEEVRFLYTYVAYYLQARTIQRNLLLAESIKIRTEIDGRSQDMVKLYDDILKSLDIVRDLPVVQQDNVLEQEIEAKALYFKAWRSVYVATAYTTLSKYAEAVALFDRAQQHVTRARGSNRGKSVTSGDEDDPLSVNEADVVSLEKSIRGRKCKAHAAWYLELDAERDGDATDVEKKLAAMRIDEKDVDEPALIDRLNTYPTNLPTLKSHPNVPRLVDFPPAFRPIPAKPLFFDIAFNHVEYPNSLLDRAGKPQQTTSATGVTSGLSKMLGGWWGNR</sequence>
<dbReference type="GO" id="GO:0005047">
    <property type="term" value="F:signal recognition particle binding"/>
    <property type="evidence" value="ECO:0007669"/>
    <property type="project" value="InterPro"/>
</dbReference>
<dbReference type="GO" id="GO:0008312">
    <property type="term" value="F:7S RNA binding"/>
    <property type="evidence" value="ECO:0007669"/>
    <property type="project" value="InterPro"/>
</dbReference>
<dbReference type="PANTHER" id="PTHR12860:SF0">
    <property type="entry name" value="SIGNAL RECOGNITION PARTICLE SUBUNIT SRP68"/>
    <property type="match status" value="1"/>
</dbReference>
<name>A0A433Q950_9FUNG</name>
<dbReference type="GO" id="GO:0006614">
    <property type="term" value="P:SRP-dependent cotranslational protein targeting to membrane"/>
    <property type="evidence" value="ECO:0007669"/>
    <property type="project" value="InterPro"/>
</dbReference>
<evidence type="ECO:0000313" key="2">
    <source>
        <dbReference type="Proteomes" id="UP000274822"/>
    </source>
</evidence>
<dbReference type="InterPro" id="IPR026258">
    <property type="entry name" value="SRP68"/>
</dbReference>
<protein>
    <recommendedName>
        <fullName evidence="3">Signal recognition particle subunit SRP68</fullName>
    </recommendedName>
</protein>
<accession>A0A433Q950</accession>
<evidence type="ECO:0008006" key="3">
    <source>
        <dbReference type="Google" id="ProtNLM"/>
    </source>
</evidence>
<dbReference type="PANTHER" id="PTHR12860">
    <property type="entry name" value="SIGNAL RECOGNITION PARTICLE 68 KDA PROTEIN"/>
    <property type="match status" value="1"/>
</dbReference>
<proteinExistence type="predicted"/>
<dbReference type="GO" id="GO:0005786">
    <property type="term" value="C:signal recognition particle, endoplasmic reticulum targeting"/>
    <property type="evidence" value="ECO:0007669"/>
    <property type="project" value="InterPro"/>
</dbReference>
<comment type="caution">
    <text evidence="1">The sequence shown here is derived from an EMBL/GenBank/DDBJ whole genome shotgun (WGS) entry which is preliminary data.</text>
</comment>
<dbReference type="EMBL" id="RBNJ01010747">
    <property type="protein sequence ID" value="RUS26316.1"/>
    <property type="molecule type" value="Genomic_DNA"/>
</dbReference>
<gene>
    <name evidence="1" type="ORF">BC938DRAFT_470922</name>
</gene>
<dbReference type="GO" id="GO:0030942">
    <property type="term" value="F:endoplasmic reticulum signal peptide binding"/>
    <property type="evidence" value="ECO:0007669"/>
    <property type="project" value="InterPro"/>
</dbReference>
<evidence type="ECO:0000313" key="1">
    <source>
        <dbReference type="EMBL" id="RUS26316.1"/>
    </source>
</evidence>
<dbReference type="Pfam" id="PF16969">
    <property type="entry name" value="SRP68"/>
    <property type="match status" value="1"/>
</dbReference>
<dbReference type="AlphaFoldDB" id="A0A433Q950"/>
<reference evidence="1 2" key="1">
    <citation type="journal article" date="2018" name="New Phytol.">
        <title>Phylogenomics of Endogonaceae and evolution of mycorrhizas within Mucoromycota.</title>
        <authorList>
            <person name="Chang Y."/>
            <person name="Desiro A."/>
            <person name="Na H."/>
            <person name="Sandor L."/>
            <person name="Lipzen A."/>
            <person name="Clum A."/>
            <person name="Barry K."/>
            <person name="Grigoriev I.V."/>
            <person name="Martin F.M."/>
            <person name="Stajich J.E."/>
            <person name="Smith M.E."/>
            <person name="Bonito G."/>
            <person name="Spatafora J.W."/>
        </authorList>
    </citation>
    <scope>NUCLEOTIDE SEQUENCE [LARGE SCALE GENOMIC DNA]</scope>
    <source>
        <strain evidence="1 2">AD002</strain>
    </source>
</reference>
<organism evidence="1 2">
    <name type="scientific">Jimgerdemannia flammicorona</name>
    <dbReference type="NCBI Taxonomy" id="994334"/>
    <lineage>
        <taxon>Eukaryota</taxon>
        <taxon>Fungi</taxon>
        <taxon>Fungi incertae sedis</taxon>
        <taxon>Mucoromycota</taxon>
        <taxon>Mucoromycotina</taxon>
        <taxon>Endogonomycetes</taxon>
        <taxon>Endogonales</taxon>
        <taxon>Endogonaceae</taxon>
        <taxon>Jimgerdemannia</taxon>
    </lineage>
</organism>